<organism evidence="6 7">
    <name type="scientific">Carbonactinospora thermoautotrophica</name>
    <dbReference type="NCBI Taxonomy" id="1469144"/>
    <lineage>
        <taxon>Bacteria</taxon>
        <taxon>Bacillati</taxon>
        <taxon>Actinomycetota</taxon>
        <taxon>Actinomycetes</taxon>
        <taxon>Kitasatosporales</taxon>
        <taxon>Carbonactinosporaceae</taxon>
        <taxon>Carbonactinospora</taxon>
    </lineage>
</organism>
<dbReference type="GO" id="GO:0009236">
    <property type="term" value="P:cobalamin biosynthetic process"/>
    <property type="evidence" value="ECO:0007669"/>
    <property type="project" value="UniProtKB-UniPathway"/>
</dbReference>
<sequence>WVVGCAPTALYELIGLDADPALVIGLPVGFVGAAESKAALRSSGLPAVSNVSEKGGSAVAAAALNALLYLEESE</sequence>
<dbReference type="InterPro" id="IPR003722">
    <property type="entry name" value="Cbl_synth_CobH/CbiC"/>
</dbReference>
<dbReference type="EMBL" id="JYIK01000352">
    <property type="protein sequence ID" value="KWX10673.1"/>
    <property type="molecule type" value="Genomic_DNA"/>
</dbReference>
<dbReference type="PANTHER" id="PTHR43588">
    <property type="entry name" value="COBALT-PRECORRIN-8 METHYLMUTASE"/>
    <property type="match status" value="1"/>
</dbReference>
<dbReference type="Proteomes" id="UP000070598">
    <property type="component" value="Unassembled WGS sequence"/>
</dbReference>
<evidence type="ECO:0000313" key="6">
    <source>
        <dbReference type="EMBL" id="KWX10673.1"/>
    </source>
</evidence>
<dbReference type="RefSeq" id="WP_198532540.1">
    <property type="nucleotide sequence ID" value="NZ_JYIK01000352.1"/>
</dbReference>
<comment type="similarity">
    <text evidence="2">Belongs to the CobH/CbiC family.</text>
</comment>
<reference evidence="7" key="1">
    <citation type="submission" date="2015-02" db="EMBL/GenBank/DDBJ databases">
        <title>Physiological reanalysis, assessment of diazotrophy, and genome sequences of multiple isolates of Streptomyces thermoautotrophicus.</title>
        <authorList>
            <person name="MacKellar D.C."/>
            <person name="Lieber L."/>
            <person name="Norman J."/>
            <person name="Bolger A."/>
            <person name="Tobin C."/>
            <person name="Murray J.W."/>
            <person name="Friesen M."/>
            <person name="Prell J."/>
        </authorList>
    </citation>
    <scope>NUCLEOTIDE SEQUENCE [LARGE SCALE GENOMIC DNA]</scope>
    <source>
        <strain evidence="7">UBT1</strain>
    </source>
</reference>
<comment type="caution">
    <text evidence="6">The sequence shown here is derived from an EMBL/GenBank/DDBJ whole genome shotgun (WGS) entry which is preliminary data.</text>
</comment>
<dbReference type="PATRIC" id="fig|1469144.9.peg.5213"/>
<evidence type="ECO:0000256" key="1">
    <source>
        <dbReference type="ARBA" id="ARBA00004953"/>
    </source>
</evidence>
<keyword evidence="4" id="KW-0413">Isomerase</keyword>
<evidence type="ECO:0000256" key="3">
    <source>
        <dbReference type="ARBA" id="ARBA00022573"/>
    </source>
</evidence>
<evidence type="ECO:0000259" key="5">
    <source>
        <dbReference type="Pfam" id="PF02570"/>
    </source>
</evidence>
<dbReference type="AlphaFoldDB" id="A0A132NL77"/>
<protein>
    <submittedName>
        <fullName evidence="6">Precorrin-8X methylmutase</fullName>
    </submittedName>
</protein>
<dbReference type="Gene3D" id="3.40.50.10230">
    <property type="entry name" value="Cobalamin biosynthesis CobH/CbiC, precorrin-8X methylmutase"/>
    <property type="match status" value="1"/>
</dbReference>
<dbReference type="PANTHER" id="PTHR43588:SF1">
    <property type="entry name" value="COBALT-PRECORRIN-8 METHYLMUTASE"/>
    <property type="match status" value="1"/>
</dbReference>
<gene>
    <name evidence="6" type="ORF">TR74_02230</name>
</gene>
<evidence type="ECO:0000256" key="4">
    <source>
        <dbReference type="ARBA" id="ARBA00023235"/>
    </source>
</evidence>
<feature type="domain" description="Cobalamin biosynthesis precorrin-8X methylmutase CobH/CbiC" evidence="5">
    <location>
        <begin position="1"/>
        <end position="70"/>
    </location>
</feature>
<dbReference type="SUPFAM" id="SSF63965">
    <property type="entry name" value="Precorrin-8X methylmutase CbiC/CobH"/>
    <property type="match status" value="1"/>
</dbReference>
<feature type="non-terminal residue" evidence="6">
    <location>
        <position position="1"/>
    </location>
</feature>
<accession>A0A132NL77</accession>
<dbReference type="InterPro" id="IPR036588">
    <property type="entry name" value="CobH/CbiC_sf"/>
</dbReference>
<proteinExistence type="inferred from homology"/>
<dbReference type="Pfam" id="PF02570">
    <property type="entry name" value="CbiC"/>
    <property type="match status" value="1"/>
</dbReference>
<evidence type="ECO:0000256" key="2">
    <source>
        <dbReference type="ARBA" id="ARBA00009774"/>
    </source>
</evidence>
<dbReference type="UniPathway" id="UPA00148"/>
<dbReference type="GO" id="GO:0016993">
    <property type="term" value="F:precorrin-8X methylmutase activity"/>
    <property type="evidence" value="ECO:0007669"/>
    <property type="project" value="InterPro"/>
</dbReference>
<name>A0A132NL77_9ACTN</name>
<comment type="pathway">
    <text evidence="1">Cofactor biosynthesis; adenosylcobalamin biosynthesis.</text>
</comment>
<keyword evidence="3" id="KW-0169">Cobalamin biosynthesis</keyword>
<evidence type="ECO:0000313" key="7">
    <source>
        <dbReference type="Proteomes" id="UP000070598"/>
    </source>
</evidence>